<protein>
    <submittedName>
        <fullName evidence="4">Uncharacterized protein</fullName>
    </submittedName>
</protein>
<reference evidence="4 5" key="1">
    <citation type="submission" date="2015-05" db="EMBL/GenBank/DDBJ databases">
        <title>Complete genome sequence of a sulfur-oxidizing gammaproteobacterium strain HA5.</title>
        <authorList>
            <person name="Miura A."/>
            <person name="Kojima H."/>
            <person name="Fukui M."/>
        </authorList>
    </citation>
    <scope>NUCLEOTIDE SEQUENCE [LARGE SCALE GENOMIC DNA]</scope>
    <source>
        <strain evidence="4 5">HA5</strain>
    </source>
</reference>
<dbReference type="Gene3D" id="1.25.40.10">
    <property type="entry name" value="Tetratricopeptide repeat domain"/>
    <property type="match status" value="1"/>
</dbReference>
<dbReference type="GO" id="GO:0009279">
    <property type="term" value="C:cell outer membrane"/>
    <property type="evidence" value="ECO:0007669"/>
    <property type="project" value="TreeGrafter"/>
</dbReference>
<feature type="repeat" description="TPR" evidence="3">
    <location>
        <begin position="84"/>
        <end position="117"/>
    </location>
</feature>
<evidence type="ECO:0000313" key="5">
    <source>
        <dbReference type="Proteomes" id="UP000243180"/>
    </source>
</evidence>
<dbReference type="KEGG" id="slim:SCL_2198"/>
<dbReference type="Pfam" id="PF13181">
    <property type="entry name" value="TPR_8"/>
    <property type="match status" value="1"/>
</dbReference>
<evidence type="ECO:0000313" key="4">
    <source>
        <dbReference type="EMBL" id="BAV34487.1"/>
    </source>
</evidence>
<dbReference type="PROSITE" id="PS50005">
    <property type="entry name" value="TPR"/>
    <property type="match status" value="2"/>
</dbReference>
<accession>A0A1B4XI55</accession>
<dbReference type="InterPro" id="IPR050498">
    <property type="entry name" value="Ycf3"/>
</dbReference>
<sequence length="207" mass="23586">MGAPAPVEYRPVNMDAWRHYLRARLYRLLKQPERAIAELRAALGLDPSFARAAHALAYLLVGRGDLDRALPLLEQTAALRPRDAGVWYNLGFAHDHNKNPARAIDAFREAVHLSPRFDQAWYGLGRCHAALGQLDDAIKALEEAARLQPTKGHAWYELALVHHRRHESDRVRDIAEHLNRYDRHAARKLILDTQRTDLAHLVSDLRA</sequence>
<dbReference type="InterPro" id="IPR011990">
    <property type="entry name" value="TPR-like_helical_dom_sf"/>
</dbReference>
<proteinExistence type="predicted"/>
<feature type="repeat" description="TPR" evidence="3">
    <location>
        <begin position="118"/>
        <end position="151"/>
    </location>
</feature>
<dbReference type="EMBL" id="AP014879">
    <property type="protein sequence ID" value="BAV34487.1"/>
    <property type="molecule type" value="Genomic_DNA"/>
</dbReference>
<dbReference type="SMART" id="SM00028">
    <property type="entry name" value="TPR"/>
    <property type="match status" value="4"/>
</dbReference>
<dbReference type="PANTHER" id="PTHR44858:SF1">
    <property type="entry name" value="UDP-N-ACETYLGLUCOSAMINE--PEPTIDE N-ACETYLGLUCOSAMINYLTRANSFERASE SPINDLY-RELATED"/>
    <property type="match status" value="1"/>
</dbReference>
<keyword evidence="2 3" id="KW-0802">TPR repeat</keyword>
<dbReference type="Pfam" id="PF13432">
    <property type="entry name" value="TPR_16"/>
    <property type="match status" value="1"/>
</dbReference>
<dbReference type="InterPro" id="IPR013105">
    <property type="entry name" value="TPR_2"/>
</dbReference>
<dbReference type="AlphaFoldDB" id="A0A1B4XI55"/>
<evidence type="ECO:0000256" key="1">
    <source>
        <dbReference type="ARBA" id="ARBA00022737"/>
    </source>
</evidence>
<organism evidence="4 5">
    <name type="scientific">Sulfuricaulis limicola</name>
    <dbReference type="NCBI Taxonomy" id="1620215"/>
    <lineage>
        <taxon>Bacteria</taxon>
        <taxon>Pseudomonadati</taxon>
        <taxon>Pseudomonadota</taxon>
        <taxon>Gammaproteobacteria</taxon>
        <taxon>Acidiferrobacterales</taxon>
        <taxon>Acidiferrobacteraceae</taxon>
        <taxon>Sulfuricaulis</taxon>
    </lineage>
</organism>
<dbReference type="Proteomes" id="UP000243180">
    <property type="component" value="Chromosome"/>
</dbReference>
<gene>
    <name evidence="4" type="ORF">SCL_2198</name>
</gene>
<dbReference type="SUPFAM" id="SSF48452">
    <property type="entry name" value="TPR-like"/>
    <property type="match status" value="1"/>
</dbReference>
<dbReference type="PANTHER" id="PTHR44858">
    <property type="entry name" value="TETRATRICOPEPTIDE REPEAT PROTEIN 6"/>
    <property type="match status" value="1"/>
</dbReference>
<evidence type="ECO:0000256" key="3">
    <source>
        <dbReference type="PROSITE-ProRule" id="PRU00339"/>
    </source>
</evidence>
<dbReference type="GO" id="GO:0046813">
    <property type="term" value="P:receptor-mediated virion attachment to host cell"/>
    <property type="evidence" value="ECO:0007669"/>
    <property type="project" value="TreeGrafter"/>
</dbReference>
<evidence type="ECO:0000256" key="2">
    <source>
        <dbReference type="ARBA" id="ARBA00022803"/>
    </source>
</evidence>
<dbReference type="InterPro" id="IPR019734">
    <property type="entry name" value="TPR_rpt"/>
</dbReference>
<keyword evidence="5" id="KW-1185">Reference proteome</keyword>
<keyword evidence="1" id="KW-0677">Repeat</keyword>
<dbReference type="InParanoid" id="A0A1B4XI55"/>
<dbReference type="Pfam" id="PF07719">
    <property type="entry name" value="TPR_2"/>
    <property type="match status" value="1"/>
</dbReference>
<dbReference type="OrthoDB" id="5959200at2"/>
<name>A0A1B4XI55_9GAMM</name>